<accession>A0A9N9T8M7</accession>
<gene>
    <name evidence="2" type="ORF">DIABBA_LOCUS10618</name>
</gene>
<dbReference type="EMBL" id="OU898282">
    <property type="protein sequence ID" value="CAG9837652.1"/>
    <property type="molecule type" value="Genomic_DNA"/>
</dbReference>
<dbReference type="AlphaFoldDB" id="A0A9N9T8M7"/>
<dbReference type="OrthoDB" id="6816312at2759"/>
<proteinExistence type="predicted"/>
<name>A0A9N9T8M7_DIABA</name>
<evidence type="ECO:0000313" key="2">
    <source>
        <dbReference type="EMBL" id="CAG9837652.1"/>
    </source>
</evidence>
<organism evidence="2 3">
    <name type="scientific">Diabrotica balteata</name>
    <name type="common">Banded cucumber beetle</name>
    <dbReference type="NCBI Taxonomy" id="107213"/>
    <lineage>
        <taxon>Eukaryota</taxon>
        <taxon>Metazoa</taxon>
        <taxon>Ecdysozoa</taxon>
        <taxon>Arthropoda</taxon>
        <taxon>Hexapoda</taxon>
        <taxon>Insecta</taxon>
        <taxon>Pterygota</taxon>
        <taxon>Neoptera</taxon>
        <taxon>Endopterygota</taxon>
        <taxon>Coleoptera</taxon>
        <taxon>Polyphaga</taxon>
        <taxon>Cucujiformia</taxon>
        <taxon>Chrysomeloidea</taxon>
        <taxon>Chrysomelidae</taxon>
        <taxon>Galerucinae</taxon>
        <taxon>Diabroticina</taxon>
        <taxon>Diabroticites</taxon>
        <taxon>Diabrotica</taxon>
    </lineage>
</organism>
<feature type="coiled-coil region" evidence="1">
    <location>
        <begin position="146"/>
        <end position="275"/>
    </location>
</feature>
<evidence type="ECO:0000256" key="1">
    <source>
        <dbReference type="SAM" id="Coils"/>
    </source>
</evidence>
<evidence type="ECO:0000313" key="3">
    <source>
        <dbReference type="Proteomes" id="UP001153709"/>
    </source>
</evidence>
<keyword evidence="1" id="KW-0175">Coiled coil</keyword>
<keyword evidence="3" id="KW-1185">Reference proteome</keyword>
<reference evidence="2" key="1">
    <citation type="submission" date="2022-01" db="EMBL/GenBank/DDBJ databases">
        <authorList>
            <person name="King R."/>
        </authorList>
    </citation>
    <scope>NUCLEOTIDE SEQUENCE</scope>
</reference>
<protein>
    <submittedName>
        <fullName evidence="2">Uncharacterized protein</fullName>
    </submittedName>
</protein>
<sequence>MTDLLVPRGDTFPRSFLDTYRATKSEQLYNELTSSKSDELVLQNSMSIPVSQDIHHGHSENLLDVGSGSAQAKDYYDKHEVVPLPKPHKRIPVYDRVDPEDSIRDIVTENDFYRFVLFKKHYDKYLHLSQKYEEARNIAYYLEEKYHEVKTERDDLIKQRDQLTKRLESNESLLREKEDEVFLQFERVVYLEEQCDKIRAEKEKCEEQKEIIEKERDKALRMLQEQAKESEYNRRKLERARQEVVTHMTRIKNEKDSLERENDQLKEALEAERKGMGKYLIQGRQLNDDLYCMEKQVENLKLMEHSNSALASQFQKAVQHLATCRLKKCSVCAYTKSTYRKMSPNYRKYDRKLFGCLQTPFLEMRNMIKPHPSPIHAEGESLSEWFCHMEGPDGPSQSDCSSLSVPFAELSISYMDDASDSSSYVRDDDKDDQERLSRGNCSSYRRFGSDSGFSSDICADYKSNTTTPKEHKFCPNAVLDESDCAKLTRTKWTASFRKLIRRIKK</sequence>
<dbReference type="Proteomes" id="UP001153709">
    <property type="component" value="Chromosome 7"/>
</dbReference>